<dbReference type="Pfam" id="PF14659">
    <property type="entry name" value="Phage_int_SAM_3"/>
    <property type="match status" value="1"/>
</dbReference>
<feature type="domain" description="Tyr recombinase" evidence="7">
    <location>
        <begin position="185"/>
        <end position="401"/>
    </location>
</feature>
<gene>
    <name evidence="9" type="ORF">ACFPP6_05040</name>
</gene>
<dbReference type="EMBL" id="JBHSKJ010000002">
    <property type="protein sequence ID" value="MFC5144052.1"/>
    <property type="molecule type" value="Genomic_DNA"/>
</dbReference>
<dbReference type="PANTHER" id="PTHR30349">
    <property type="entry name" value="PHAGE INTEGRASE-RELATED"/>
    <property type="match status" value="1"/>
</dbReference>
<dbReference type="InterPro" id="IPR004107">
    <property type="entry name" value="Integrase_SAM-like_N"/>
</dbReference>
<proteinExistence type="inferred from homology"/>
<dbReference type="InterPro" id="IPR044068">
    <property type="entry name" value="CB"/>
</dbReference>
<organism evidence="9 10">
    <name type="scientific">Streptomyces aureoversilis</name>
    <dbReference type="NCBI Taxonomy" id="67277"/>
    <lineage>
        <taxon>Bacteria</taxon>
        <taxon>Bacillati</taxon>
        <taxon>Actinomycetota</taxon>
        <taxon>Actinomycetes</taxon>
        <taxon>Kitasatosporales</taxon>
        <taxon>Streptomycetaceae</taxon>
        <taxon>Streptomyces</taxon>
    </lineage>
</organism>
<dbReference type="PROSITE" id="PS51900">
    <property type="entry name" value="CB"/>
    <property type="match status" value="1"/>
</dbReference>
<keyword evidence="3 5" id="KW-0238">DNA-binding</keyword>
<dbReference type="Proteomes" id="UP001596222">
    <property type="component" value="Unassembled WGS sequence"/>
</dbReference>
<dbReference type="PROSITE" id="PS51898">
    <property type="entry name" value="TYR_RECOMBINASE"/>
    <property type="match status" value="1"/>
</dbReference>
<dbReference type="InterPro" id="IPR013762">
    <property type="entry name" value="Integrase-like_cat_sf"/>
</dbReference>
<protein>
    <submittedName>
        <fullName evidence="9">Tyrosine-type recombinase/integrase</fullName>
    </submittedName>
</protein>
<keyword evidence="2" id="KW-0229">DNA integration</keyword>
<accession>A0ABV9ZRW8</accession>
<dbReference type="Gene3D" id="1.10.443.10">
    <property type="entry name" value="Intergrase catalytic core"/>
    <property type="match status" value="1"/>
</dbReference>
<evidence type="ECO:0000313" key="9">
    <source>
        <dbReference type="EMBL" id="MFC5144052.1"/>
    </source>
</evidence>
<dbReference type="PANTHER" id="PTHR30349:SF64">
    <property type="entry name" value="PROPHAGE INTEGRASE INTD-RELATED"/>
    <property type="match status" value="1"/>
</dbReference>
<feature type="region of interest" description="Disordered" evidence="6">
    <location>
        <begin position="400"/>
        <end position="420"/>
    </location>
</feature>
<dbReference type="InterPro" id="IPR002104">
    <property type="entry name" value="Integrase_catalytic"/>
</dbReference>
<feature type="domain" description="Core-binding (CB)" evidence="8">
    <location>
        <begin position="82"/>
        <end position="162"/>
    </location>
</feature>
<reference evidence="10" key="1">
    <citation type="journal article" date="2019" name="Int. J. Syst. Evol. Microbiol.">
        <title>The Global Catalogue of Microorganisms (GCM) 10K type strain sequencing project: providing services to taxonomists for standard genome sequencing and annotation.</title>
        <authorList>
            <consortium name="The Broad Institute Genomics Platform"/>
            <consortium name="The Broad Institute Genome Sequencing Center for Infectious Disease"/>
            <person name="Wu L."/>
            <person name="Ma J."/>
        </authorList>
    </citation>
    <scope>NUCLEOTIDE SEQUENCE [LARGE SCALE GENOMIC DNA]</scope>
    <source>
        <strain evidence="10">CGMCC 4.1641</strain>
    </source>
</reference>
<dbReference type="Pfam" id="PF00589">
    <property type="entry name" value="Phage_integrase"/>
    <property type="match status" value="1"/>
</dbReference>
<feature type="region of interest" description="Disordered" evidence="6">
    <location>
        <begin position="1"/>
        <end position="56"/>
    </location>
</feature>
<evidence type="ECO:0000256" key="6">
    <source>
        <dbReference type="SAM" id="MobiDB-lite"/>
    </source>
</evidence>
<evidence type="ECO:0000313" key="10">
    <source>
        <dbReference type="Proteomes" id="UP001596222"/>
    </source>
</evidence>
<dbReference type="InterPro" id="IPR050090">
    <property type="entry name" value="Tyrosine_recombinase_XerCD"/>
</dbReference>
<comment type="caution">
    <text evidence="9">The sequence shown here is derived from an EMBL/GenBank/DDBJ whole genome shotgun (WGS) entry which is preliminary data.</text>
</comment>
<dbReference type="CDD" id="cd01189">
    <property type="entry name" value="INT_ICEBs1_C_like"/>
    <property type="match status" value="1"/>
</dbReference>
<feature type="compositionally biased region" description="Polar residues" evidence="6">
    <location>
        <begin position="405"/>
        <end position="420"/>
    </location>
</feature>
<evidence type="ECO:0000256" key="4">
    <source>
        <dbReference type="ARBA" id="ARBA00023172"/>
    </source>
</evidence>
<evidence type="ECO:0000259" key="7">
    <source>
        <dbReference type="PROSITE" id="PS51898"/>
    </source>
</evidence>
<keyword evidence="10" id="KW-1185">Reference proteome</keyword>
<dbReference type="InterPro" id="IPR011010">
    <property type="entry name" value="DNA_brk_join_enz"/>
</dbReference>
<feature type="compositionally biased region" description="Basic and acidic residues" evidence="6">
    <location>
        <begin position="1"/>
        <end position="29"/>
    </location>
</feature>
<name>A0ABV9ZRW8_9ACTN</name>
<dbReference type="Gene3D" id="1.10.150.130">
    <property type="match status" value="1"/>
</dbReference>
<evidence type="ECO:0000256" key="5">
    <source>
        <dbReference type="PROSITE-ProRule" id="PRU01248"/>
    </source>
</evidence>
<dbReference type="InterPro" id="IPR010998">
    <property type="entry name" value="Integrase_recombinase_N"/>
</dbReference>
<evidence type="ECO:0000259" key="8">
    <source>
        <dbReference type="PROSITE" id="PS51900"/>
    </source>
</evidence>
<sequence length="420" mass="47143">MAGHVQDRWYKTEPGPDGKPTRVKTDRHGTGKRYRARYVGPDGTEQSQSFPDGQKRRAEKWLTKIENDMDSGRYVDPKAARTTFRQYTEKWISAQTTDMTTRESVDVQLRRHAIPYLGSRPLGSFRPEHIRDWLSELERAVPASSYRRVIFASVSAVFTAAVEDDYLHRNPCKASTVKAPGPNRRQVVPWPAARTFAVRAALPEPYQAMVDLGGGCGLRQGEIFGLPDGDLDTGWLHVAIQVKVAGGRLVFAPPKRDKERDVPLPDRVAHVLKQHRKAHPPVKVTLPWQRPDGPLVTKRLLFTRPDGEGAIRRTDFNTRIWKPALVEAGVIPEPKPGERFLAAREHGMHALRHFYASVLLDAGENIKALSTYLGHTDPGFTLRVYTHLLPSSEGRTRKAVDSLYESLSSRPHGPQTAQEG</sequence>
<evidence type="ECO:0000256" key="1">
    <source>
        <dbReference type="ARBA" id="ARBA00008857"/>
    </source>
</evidence>
<dbReference type="RefSeq" id="WP_382037587.1">
    <property type="nucleotide sequence ID" value="NZ_JBHSKJ010000002.1"/>
</dbReference>
<evidence type="ECO:0000256" key="3">
    <source>
        <dbReference type="ARBA" id="ARBA00023125"/>
    </source>
</evidence>
<keyword evidence="4" id="KW-0233">DNA recombination</keyword>
<evidence type="ECO:0000256" key="2">
    <source>
        <dbReference type="ARBA" id="ARBA00022908"/>
    </source>
</evidence>
<dbReference type="SUPFAM" id="SSF56349">
    <property type="entry name" value="DNA breaking-rejoining enzymes"/>
    <property type="match status" value="1"/>
</dbReference>
<comment type="similarity">
    <text evidence="1">Belongs to the 'phage' integrase family.</text>
</comment>